<proteinExistence type="inferred from homology"/>
<evidence type="ECO:0000256" key="8">
    <source>
        <dbReference type="ARBA" id="ARBA00049244"/>
    </source>
</evidence>
<feature type="domain" description="DNA polymerase III delta N-terminal" evidence="10">
    <location>
        <begin position="126"/>
        <end position="177"/>
    </location>
</feature>
<dbReference type="InterPro" id="IPR010372">
    <property type="entry name" value="DNA_pol3_delta_N"/>
</dbReference>
<dbReference type="SUPFAM" id="SSF48019">
    <property type="entry name" value="post-AAA+ oligomerization domain-like"/>
    <property type="match status" value="1"/>
</dbReference>
<evidence type="ECO:0000256" key="1">
    <source>
        <dbReference type="ARBA" id="ARBA00012417"/>
    </source>
</evidence>
<dbReference type="InterPro" id="IPR027417">
    <property type="entry name" value="P-loop_NTPase"/>
</dbReference>
<dbReference type="InterPro" id="IPR048466">
    <property type="entry name" value="DNA_pol3_delta-like_C"/>
</dbReference>
<comment type="catalytic activity">
    <reaction evidence="8">
        <text>DNA(n) + a 2'-deoxyribonucleoside 5'-triphosphate = DNA(n+1) + diphosphate</text>
        <dbReference type="Rhea" id="RHEA:22508"/>
        <dbReference type="Rhea" id="RHEA-COMP:17339"/>
        <dbReference type="Rhea" id="RHEA-COMP:17340"/>
        <dbReference type="ChEBI" id="CHEBI:33019"/>
        <dbReference type="ChEBI" id="CHEBI:61560"/>
        <dbReference type="ChEBI" id="CHEBI:173112"/>
        <dbReference type="EC" id="2.7.7.7"/>
    </reaction>
</comment>
<name>C8W5J9_DESAS</name>
<evidence type="ECO:0000256" key="6">
    <source>
        <dbReference type="ARBA" id="ARBA00022932"/>
    </source>
</evidence>
<feature type="domain" description="DNA polymerase III delta subunit-like C-terminal" evidence="11">
    <location>
        <begin position="253"/>
        <end position="370"/>
    </location>
</feature>
<keyword evidence="3" id="KW-0808">Transferase</keyword>
<dbReference type="Pfam" id="PF06144">
    <property type="entry name" value="DNA_pol3_delta"/>
    <property type="match status" value="2"/>
</dbReference>
<evidence type="ECO:0000313" key="12">
    <source>
        <dbReference type="EMBL" id="ACV63999.1"/>
    </source>
</evidence>
<keyword evidence="13" id="KW-1185">Reference proteome</keyword>
<dbReference type="InterPro" id="IPR005790">
    <property type="entry name" value="DNA_polIII_delta"/>
</dbReference>
<evidence type="ECO:0000256" key="9">
    <source>
        <dbReference type="SAM" id="MobiDB-lite"/>
    </source>
</evidence>
<reference evidence="12 13" key="1">
    <citation type="journal article" date="2009" name="Stand. Genomic Sci.">
        <title>Complete genome sequence of Desulfotomaculum acetoxidans type strain (5575).</title>
        <authorList>
            <person name="Spring S."/>
            <person name="Lapidus A."/>
            <person name="Schroder M."/>
            <person name="Gleim D."/>
            <person name="Sims D."/>
            <person name="Meincke L."/>
            <person name="Glavina Del Rio T."/>
            <person name="Tice H."/>
            <person name="Copeland A."/>
            <person name="Cheng J.F."/>
            <person name="Lucas S."/>
            <person name="Chen F."/>
            <person name="Nolan M."/>
            <person name="Bruce D."/>
            <person name="Goodwin L."/>
            <person name="Pitluck S."/>
            <person name="Ivanova N."/>
            <person name="Mavromatis K."/>
            <person name="Mikhailova N."/>
            <person name="Pati A."/>
            <person name="Chen A."/>
            <person name="Palaniappan K."/>
            <person name="Land M."/>
            <person name="Hauser L."/>
            <person name="Chang Y.J."/>
            <person name="Jeffries C.D."/>
            <person name="Chain P."/>
            <person name="Saunders E."/>
            <person name="Brettin T."/>
            <person name="Detter J.C."/>
            <person name="Goker M."/>
            <person name="Bristow J."/>
            <person name="Eisen J.A."/>
            <person name="Markowitz V."/>
            <person name="Hugenholtz P."/>
            <person name="Kyrpides N.C."/>
            <person name="Klenk H.P."/>
            <person name="Han C."/>
        </authorList>
    </citation>
    <scope>NUCLEOTIDE SEQUENCE [LARGE SCALE GENOMIC DNA]</scope>
    <source>
        <strain evidence="13">ATCC 49208 / DSM 771 / VKM B-1644</strain>
    </source>
</reference>
<dbReference type="NCBIfam" id="TIGR01128">
    <property type="entry name" value="holA"/>
    <property type="match status" value="1"/>
</dbReference>
<dbReference type="EMBL" id="CP001720">
    <property type="protein sequence ID" value="ACV63999.1"/>
    <property type="molecule type" value="Genomic_DNA"/>
</dbReference>
<dbReference type="SUPFAM" id="SSF52540">
    <property type="entry name" value="P-loop containing nucleoside triphosphate hydrolases"/>
    <property type="match status" value="1"/>
</dbReference>
<feature type="region of interest" description="Disordered" evidence="9">
    <location>
        <begin position="92"/>
        <end position="126"/>
    </location>
</feature>
<evidence type="ECO:0000256" key="7">
    <source>
        <dbReference type="ARBA" id="ARBA00034754"/>
    </source>
</evidence>
<protein>
    <recommendedName>
        <fullName evidence="2">DNA polymerase III subunit delta</fullName>
        <ecNumber evidence="1">2.7.7.7</ecNumber>
    </recommendedName>
</protein>
<evidence type="ECO:0000256" key="4">
    <source>
        <dbReference type="ARBA" id="ARBA00022695"/>
    </source>
</evidence>
<evidence type="ECO:0000259" key="10">
    <source>
        <dbReference type="Pfam" id="PF06144"/>
    </source>
</evidence>
<dbReference type="AlphaFoldDB" id="C8W5J9"/>
<dbReference type="Gene3D" id="1.10.8.60">
    <property type="match status" value="1"/>
</dbReference>
<evidence type="ECO:0000256" key="2">
    <source>
        <dbReference type="ARBA" id="ARBA00017703"/>
    </source>
</evidence>
<dbReference type="Proteomes" id="UP000002217">
    <property type="component" value="Chromosome"/>
</dbReference>
<dbReference type="GO" id="GO:0006261">
    <property type="term" value="P:DNA-templated DNA replication"/>
    <property type="evidence" value="ECO:0007669"/>
    <property type="project" value="TreeGrafter"/>
</dbReference>
<accession>C8W5J9</accession>
<dbReference type="RefSeq" id="WP_015758691.1">
    <property type="nucleotide sequence ID" value="NC_013216.1"/>
</dbReference>
<evidence type="ECO:0000256" key="3">
    <source>
        <dbReference type="ARBA" id="ARBA00022679"/>
    </source>
</evidence>
<keyword evidence="4" id="KW-0548">Nucleotidyltransferase</keyword>
<keyword evidence="6" id="KW-0239">DNA-directed DNA polymerase</keyword>
<organism evidence="12 13">
    <name type="scientific">Desulfofarcimen acetoxidans (strain ATCC 49208 / DSM 771 / KCTC 5769 / VKM B-1644 / 5575)</name>
    <name type="common">Desulfotomaculum acetoxidans</name>
    <dbReference type="NCBI Taxonomy" id="485916"/>
    <lineage>
        <taxon>Bacteria</taxon>
        <taxon>Bacillati</taxon>
        <taxon>Bacillota</taxon>
        <taxon>Clostridia</taxon>
        <taxon>Eubacteriales</taxon>
        <taxon>Peptococcaceae</taxon>
        <taxon>Desulfofarcimen</taxon>
    </lineage>
</organism>
<dbReference type="EC" id="2.7.7.7" evidence="1"/>
<keyword evidence="5" id="KW-0235">DNA replication</keyword>
<dbReference type="InterPro" id="IPR008921">
    <property type="entry name" value="DNA_pol3_clamp-load_cplx_C"/>
</dbReference>
<dbReference type="PANTHER" id="PTHR34388">
    <property type="entry name" value="DNA POLYMERASE III SUBUNIT DELTA"/>
    <property type="match status" value="1"/>
</dbReference>
<dbReference type="STRING" id="485916.Dtox_3265"/>
<evidence type="ECO:0000256" key="5">
    <source>
        <dbReference type="ARBA" id="ARBA00022705"/>
    </source>
</evidence>
<comment type="similarity">
    <text evidence="7">Belongs to the DNA polymerase HolA subunit family.</text>
</comment>
<dbReference type="Gene3D" id="3.40.50.300">
    <property type="entry name" value="P-loop containing nucleotide triphosphate hydrolases"/>
    <property type="match status" value="1"/>
</dbReference>
<dbReference type="OrthoDB" id="9775929at2"/>
<gene>
    <name evidence="12" type="ordered locus">Dtox_3265</name>
</gene>
<evidence type="ECO:0000259" key="11">
    <source>
        <dbReference type="Pfam" id="PF21694"/>
    </source>
</evidence>
<sequence>MEYFKKLLHGLKNGEIKPVYLLYGQEVYLLNEAIKNFKKIVLNEETGDFNFDLINGEETTPEDIVSLAQNLPFMAEKRLVVVKDFPAFNAPKNKAPEQEAAGEEEQAAGEKENISVDGKGKRAKSKSTADDASRYKALLQYIEKPSSDTCLLFTFSGSVDKRKKLVQAINKTGEVIDFVLLKKQDLRKWLLQQAKKAGKTFQPEALELFLTGVKNDLYRISAEVKKLFNYTDDRAIITKEDIEQVVISQIDLSIFAVADAIGEKRCSDALRGIRDLLLYREPPQKILVMIYRQFRLLFQYKALQEEGDSQSEIQAKMKLHPYVAGKIARQAKNFSIEELYKAMYDLSEIDAATKSGQAEFCPAIEMMLIKVCSEKLPL</sequence>
<dbReference type="GO" id="GO:0009360">
    <property type="term" value="C:DNA polymerase III complex"/>
    <property type="evidence" value="ECO:0007669"/>
    <property type="project" value="InterPro"/>
</dbReference>
<feature type="domain" description="DNA polymerase III delta N-terminal" evidence="10">
    <location>
        <begin position="20"/>
        <end position="99"/>
    </location>
</feature>
<evidence type="ECO:0000313" key="13">
    <source>
        <dbReference type="Proteomes" id="UP000002217"/>
    </source>
</evidence>
<dbReference type="GO" id="GO:0003677">
    <property type="term" value="F:DNA binding"/>
    <property type="evidence" value="ECO:0007669"/>
    <property type="project" value="InterPro"/>
</dbReference>
<dbReference type="eggNOG" id="COG1466">
    <property type="taxonomic scope" value="Bacteria"/>
</dbReference>
<dbReference type="GO" id="GO:0003887">
    <property type="term" value="F:DNA-directed DNA polymerase activity"/>
    <property type="evidence" value="ECO:0007669"/>
    <property type="project" value="UniProtKB-KW"/>
</dbReference>
<dbReference type="Gene3D" id="1.20.272.10">
    <property type="match status" value="1"/>
</dbReference>
<dbReference type="Pfam" id="PF21694">
    <property type="entry name" value="DNA_pol3_delta_C"/>
    <property type="match status" value="1"/>
</dbReference>
<dbReference type="PANTHER" id="PTHR34388:SF1">
    <property type="entry name" value="DNA POLYMERASE III SUBUNIT DELTA"/>
    <property type="match status" value="1"/>
</dbReference>
<dbReference type="HOGENOM" id="CLU_044694_2_1_9"/>
<feature type="compositionally biased region" description="Basic and acidic residues" evidence="9">
    <location>
        <begin position="108"/>
        <end position="120"/>
    </location>
</feature>
<dbReference type="KEGG" id="dae:Dtox_3265"/>